<proteinExistence type="predicted"/>
<name>A0A8D8EBR4_CULPI</name>
<accession>A0A8D8EBR4</accession>
<dbReference type="EMBL" id="HBUE01295771">
    <property type="protein sequence ID" value="CAG6576333.1"/>
    <property type="molecule type" value="Transcribed_RNA"/>
</dbReference>
<organism evidence="1">
    <name type="scientific">Culex pipiens</name>
    <name type="common">House mosquito</name>
    <dbReference type="NCBI Taxonomy" id="7175"/>
    <lineage>
        <taxon>Eukaryota</taxon>
        <taxon>Metazoa</taxon>
        <taxon>Ecdysozoa</taxon>
        <taxon>Arthropoda</taxon>
        <taxon>Hexapoda</taxon>
        <taxon>Insecta</taxon>
        <taxon>Pterygota</taxon>
        <taxon>Neoptera</taxon>
        <taxon>Endopterygota</taxon>
        <taxon>Diptera</taxon>
        <taxon>Nematocera</taxon>
        <taxon>Culicoidea</taxon>
        <taxon>Culicidae</taxon>
        <taxon>Culicinae</taxon>
        <taxon>Culicini</taxon>
        <taxon>Culex</taxon>
        <taxon>Culex</taxon>
    </lineage>
</organism>
<sequence length="111" mass="13208">MGNWTSFPIKIFTRLKNQVCHIEIAKNHQKTYFFNIFIFKTAVTSQGLDIGQWSIWRLLCKIVWRIDSHYRFSKILTFRPLFKKTVLVNDFCIFLGELLHPAFFVSLFVTS</sequence>
<reference evidence="1" key="1">
    <citation type="submission" date="2021-05" db="EMBL/GenBank/DDBJ databases">
        <authorList>
            <person name="Alioto T."/>
            <person name="Alioto T."/>
            <person name="Gomez Garrido J."/>
        </authorList>
    </citation>
    <scope>NUCLEOTIDE SEQUENCE</scope>
</reference>
<dbReference type="AlphaFoldDB" id="A0A8D8EBR4"/>
<dbReference type="EMBL" id="HBUE01189916">
    <property type="protein sequence ID" value="CAG6524650.1"/>
    <property type="molecule type" value="Transcribed_RNA"/>
</dbReference>
<protein>
    <submittedName>
        <fullName evidence="1">(northern house mosquito) hypothetical protein</fullName>
    </submittedName>
</protein>
<evidence type="ECO:0000313" key="1">
    <source>
        <dbReference type="EMBL" id="CAG6524650.1"/>
    </source>
</evidence>